<sequence>MSTRTDCSNSSESGLNARTHLGPGIWNQDRVSAWKRIADAVHAEGGLIFTQLWHESGPCDAPECEEKQTAEMIKLVWRPGSIRKYAFATVPGGRCS</sequence>
<dbReference type="SUPFAM" id="SSF51395">
    <property type="entry name" value="FMN-linked oxidoreductases"/>
    <property type="match status" value="1"/>
</dbReference>
<dbReference type="Pfam" id="PF00724">
    <property type="entry name" value="Oxidored_FMN"/>
    <property type="match status" value="1"/>
</dbReference>
<reference evidence="3" key="1">
    <citation type="journal article" date="2020" name="New Phytol.">
        <title>Comparative genomics reveals dynamic genome evolution in host specialist ectomycorrhizal fungi.</title>
        <authorList>
            <person name="Lofgren L.A."/>
            <person name="Nguyen N.H."/>
            <person name="Vilgalys R."/>
            <person name="Ruytinx J."/>
            <person name="Liao H.L."/>
            <person name="Branco S."/>
            <person name="Kuo A."/>
            <person name="LaButti K."/>
            <person name="Lipzen A."/>
            <person name="Andreopoulos W."/>
            <person name="Pangilinan J."/>
            <person name="Riley R."/>
            <person name="Hundley H."/>
            <person name="Na H."/>
            <person name="Barry K."/>
            <person name="Grigoriev I.V."/>
            <person name="Stajich J.E."/>
            <person name="Kennedy P.G."/>
        </authorList>
    </citation>
    <scope>NUCLEOTIDE SEQUENCE</scope>
    <source>
        <strain evidence="3">DOB743</strain>
    </source>
</reference>
<dbReference type="OrthoDB" id="276546at2759"/>
<dbReference type="EMBL" id="JABBWD010000032">
    <property type="protein sequence ID" value="KAG1775664.1"/>
    <property type="molecule type" value="Genomic_DNA"/>
</dbReference>
<feature type="domain" description="NADH:flavin oxidoreductase/NADH oxidase N-terminal" evidence="2">
    <location>
        <begin position="5"/>
        <end position="67"/>
    </location>
</feature>
<keyword evidence="4" id="KW-1185">Reference proteome</keyword>
<protein>
    <recommendedName>
        <fullName evidence="2">NADH:flavin oxidoreductase/NADH oxidase N-terminal domain-containing protein</fullName>
    </recommendedName>
</protein>
<feature type="region of interest" description="Disordered" evidence="1">
    <location>
        <begin position="1"/>
        <end position="21"/>
    </location>
</feature>
<gene>
    <name evidence="3" type="ORF">EV702DRAFT_425399</name>
</gene>
<dbReference type="AlphaFoldDB" id="A0A9P7D144"/>
<comment type="caution">
    <text evidence="3">The sequence shown here is derived from an EMBL/GenBank/DDBJ whole genome shotgun (WGS) entry which is preliminary data.</text>
</comment>
<name>A0A9P7D144_9AGAM</name>
<dbReference type="InterPro" id="IPR013785">
    <property type="entry name" value="Aldolase_TIM"/>
</dbReference>
<evidence type="ECO:0000313" key="4">
    <source>
        <dbReference type="Proteomes" id="UP000714275"/>
    </source>
</evidence>
<evidence type="ECO:0000259" key="2">
    <source>
        <dbReference type="Pfam" id="PF00724"/>
    </source>
</evidence>
<accession>A0A9P7D144</accession>
<evidence type="ECO:0000313" key="3">
    <source>
        <dbReference type="EMBL" id="KAG1775664.1"/>
    </source>
</evidence>
<organism evidence="3 4">
    <name type="scientific">Suillus placidus</name>
    <dbReference type="NCBI Taxonomy" id="48579"/>
    <lineage>
        <taxon>Eukaryota</taxon>
        <taxon>Fungi</taxon>
        <taxon>Dikarya</taxon>
        <taxon>Basidiomycota</taxon>
        <taxon>Agaricomycotina</taxon>
        <taxon>Agaricomycetes</taxon>
        <taxon>Agaricomycetidae</taxon>
        <taxon>Boletales</taxon>
        <taxon>Suillineae</taxon>
        <taxon>Suillaceae</taxon>
        <taxon>Suillus</taxon>
    </lineage>
</organism>
<proteinExistence type="predicted"/>
<dbReference type="InterPro" id="IPR001155">
    <property type="entry name" value="OxRdtase_FMN_N"/>
</dbReference>
<dbReference type="Gene3D" id="3.20.20.70">
    <property type="entry name" value="Aldolase class I"/>
    <property type="match status" value="1"/>
</dbReference>
<dbReference type="GO" id="GO:0016491">
    <property type="term" value="F:oxidoreductase activity"/>
    <property type="evidence" value="ECO:0007669"/>
    <property type="project" value="InterPro"/>
</dbReference>
<feature type="compositionally biased region" description="Polar residues" evidence="1">
    <location>
        <begin position="1"/>
        <end position="16"/>
    </location>
</feature>
<evidence type="ECO:0000256" key="1">
    <source>
        <dbReference type="SAM" id="MobiDB-lite"/>
    </source>
</evidence>
<dbReference type="GO" id="GO:0010181">
    <property type="term" value="F:FMN binding"/>
    <property type="evidence" value="ECO:0007669"/>
    <property type="project" value="InterPro"/>
</dbReference>
<dbReference type="Proteomes" id="UP000714275">
    <property type="component" value="Unassembled WGS sequence"/>
</dbReference>